<evidence type="ECO:0000256" key="8">
    <source>
        <dbReference type="ARBA" id="ARBA00051875"/>
    </source>
</evidence>
<keyword evidence="3 10" id="KW-0479">Metal-binding</keyword>
<comment type="caution">
    <text evidence="10">Lacks conserved residue(s) required for the propagation of feature annotation.</text>
</comment>
<evidence type="ECO:0000256" key="4">
    <source>
        <dbReference type="ARBA" id="ARBA00022741"/>
    </source>
</evidence>
<gene>
    <name evidence="12" type="primary">rdgB</name>
    <name evidence="12" type="ORF">IAC32_03405</name>
</gene>
<evidence type="ECO:0000256" key="5">
    <source>
        <dbReference type="ARBA" id="ARBA00022801"/>
    </source>
</evidence>
<protein>
    <recommendedName>
        <fullName evidence="10">dITP/XTP pyrophosphatase</fullName>
        <ecNumber evidence="10">3.6.1.66</ecNumber>
    </recommendedName>
    <alternativeName>
        <fullName evidence="10">Non-canonical purine NTP pyrophosphatase</fullName>
    </alternativeName>
    <alternativeName>
        <fullName evidence="10">Non-standard purine NTP pyrophosphatase</fullName>
    </alternativeName>
    <alternativeName>
        <fullName evidence="10">Nucleoside-triphosphate diphosphatase</fullName>
    </alternativeName>
    <alternativeName>
        <fullName evidence="10">Nucleoside-triphosphate pyrophosphatase</fullName>
        <shortName evidence="10">NTPase</shortName>
    </alternativeName>
</protein>
<dbReference type="GO" id="GO:0000166">
    <property type="term" value="F:nucleotide binding"/>
    <property type="evidence" value="ECO:0007669"/>
    <property type="project" value="UniProtKB-KW"/>
</dbReference>
<dbReference type="GO" id="GO:0009117">
    <property type="term" value="P:nucleotide metabolic process"/>
    <property type="evidence" value="ECO:0007669"/>
    <property type="project" value="UniProtKB-KW"/>
</dbReference>
<dbReference type="GO" id="GO:0005829">
    <property type="term" value="C:cytosol"/>
    <property type="evidence" value="ECO:0007669"/>
    <property type="project" value="TreeGrafter"/>
</dbReference>
<dbReference type="InterPro" id="IPR029001">
    <property type="entry name" value="ITPase-like_fam"/>
</dbReference>
<dbReference type="AlphaFoldDB" id="A0A9D9EFK3"/>
<dbReference type="HAMAP" id="MF_01405">
    <property type="entry name" value="Non_canon_purine_NTPase"/>
    <property type="match status" value="1"/>
</dbReference>
<keyword evidence="5 10" id="KW-0378">Hydrolase</keyword>
<accession>A0A9D9EFK3</accession>
<evidence type="ECO:0000256" key="2">
    <source>
        <dbReference type="ARBA" id="ARBA00011738"/>
    </source>
</evidence>
<feature type="binding site" evidence="10">
    <location>
        <begin position="9"/>
        <end position="14"/>
    </location>
    <ligand>
        <name>substrate</name>
    </ligand>
</feature>
<comment type="caution">
    <text evidence="12">The sequence shown here is derived from an EMBL/GenBank/DDBJ whole genome shotgun (WGS) entry which is preliminary data.</text>
</comment>
<dbReference type="GO" id="GO:0036220">
    <property type="term" value="F:ITP diphosphatase activity"/>
    <property type="evidence" value="ECO:0007669"/>
    <property type="project" value="UniProtKB-UniRule"/>
</dbReference>
<comment type="catalytic activity">
    <reaction evidence="8 10">
        <text>dITP + H2O = dIMP + diphosphate + H(+)</text>
        <dbReference type="Rhea" id="RHEA:28342"/>
        <dbReference type="ChEBI" id="CHEBI:15377"/>
        <dbReference type="ChEBI" id="CHEBI:15378"/>
        <dbReference type="ChEBI" id="CHEBI:33019"/>
        <dbReference type="ChEBI" id="CHEBI:61194"/>
        <dbReference type="ChEBI" id="CHEBI:61382"/>
        <dbReference type="EC" id="3.6.1.66"/>
    </reaction>
</comment>
<comment type="cofactor">
    <cofactor evidence="10">
        <name>Mg(2+)</name>
        <dbReference type="ChEBI" id="CHEBI:18420"/>
    </cofactor>
    <text evidence="10">Binds 1 Mg(2+) ion per subunit.</text>
</comment>
<dbReference type="GO" id="GO:0035870">
    <property type="term" value="F:dITP diphosphatase activity"/>
    <property type="evidence" value="ECO:0007669"/>
    <property type="project" value="UniProtKB-UniRule"/>
</dbReference>
<reference evidence="12" key="2">
    <citation type="journal article" date="2021" name="PeerJ">
        <title>Extensive microbial diversity within the chicken gut microbiome revealed by metagenomics and culture.</title>
        <authorList>
            <person name="Gilroy R."/>
            <person name="Ravi A."/>
            <person name="Getino M."/>
            <person name="Pursley I."/>
            <person name="Horton D.L."/>
            <person name="Alikhan N.F."/>
            <person name="Baker D."/>
            <person name="Gharbi K."/>
            <person name="Hall N."/>
            <person name="Watson M."/>
            <person name="Adriaenssens E.M."/>
            <person name="Foster-Nyarko E."/>
            <person name="Jarju S."/>
            <person name="Secka A."/>
            <person name="Antonio M."/>
            <person name="Oren A."/>
            <person name="Chaudhuri R.R."/>
            <person name="La Ragione R."/>
            <person name="Hildebrand F."/>
            <person name="Pallen M.J."/>
        </authorList>
    </citation>
    <scope>NUCLEOTIDE SEQUENCE</scope>
    <source>
        <strain evidence="12">D3-1215</strain>
    </source>
</reference>
<dbReference type="GO" id="GO:0017111">
    <property type="term" value="F:ribonucleoside triphosphate phosphatase activity"/>
    <property type="evidence" value="ECO:0007669"/>
    <property type="project" value="InterPro"/>
</dbReference>
<proteinExistence type="inferred from homology"/>
<dbReference type="GO" id="GO:0009146">
    <property type="term" value="P:purine nucleoside triphosphate catabolic process"/>
    <property type="evidence" value="ECO:0007669"/>
    <property type="project" value="UniProtKB-UniRule"/>
</dbReference>
<comment type="similarity">
    <text evidence="1 10 11">Belongs to the HAM1 NTPase family.</text>
</comment>
<dbReference type="GO" id="GO:0046872">
    <property type="term" value="F:metal ion binding"/>
    <property type="evidence" value="ECO:0007669"/>
    <property type="project" value="UniProtKB-KW"/>
</dbReference>
<evidence type="ECO:0000256" key="7">
    <source>
        <dbReference type="ARBA" id="ARBA00023080"/>
    </source>
</evidence>
<keyword evidence="6 10" id="KW-0460">Magnesium</keyword>
<dbReference type="Proteomes" id="UP000823637">
    <property type="component" value="Unassembled WGS sequence"/>
</dbReference>
<evidence type="ECO:0000256" key="9">
    <source>
        <dbReference type="ARBA" id="ARBA00052017"/>
    </source>
</evidence>
<dbReference type="InterPro" id="IPR020922">
    <property type="entry name" value="dITP/XTP_pyrophosphatase"/>
</dbReference>
<name>A0A9D9EFK3_9BACT</name>
<comment type="catalytic activity">
    <reaction evidence="10">
        <text>ITP + H2O = IMP + diphosphate + H(+)</text>
        <dbReference type="Rhea" id="RHEA:29399"/>
        <dbReference type="ChEBI" id="CHEBI:15377"/>
        <dbReference type="ChEBI" id="CHEBI:15378"/>
        <dbReference type="ChEBI" id="CHEBI:33019"/>
        <dbReference type="ChEBI" id="CHEBI:58053"/>
        <dbReference type="ChEBI" id="CHEBI:61402"/>
        <dbReference type="EC" id="3.6.1.66"/>
    </reaction>
</comment>
<keyword evidence="4 10" id="KW-0547">Nucleotide-binding</keyword>
<dbReference type="InterPro" id="IPR002637">
    <property type="entry name" value="RdgB/HAM1"/>
</dbReference>
<evidence type="ECO:0000256" key="11">
    <source>
        <dbReference type="RuleBase" id="RU003781"/>
    </source>
</evidence>
<dbReference type="PANTHER" id="PTHR11067">
    <property type="entry name" value="INOSINE TRIPHOSPHATE PYROPHOSPHATASE/HAM1 PROTEIN"/>
    <property type="match status" value="1"/>
</dbReference>
<organism evidence="12 13">
    <name type="scientific">Candidatus Enterocola intestinipullorum</name>
    <dbReference type="NCBI Taxonomy" id="2840783"/>
    <lineage>
        <taxon>Bacteria</taxon>
        <taxon>Pseudomonadati</taxon>
        <taxon>Bacteroidota</taxon>
        <taxon>Bacteroidia</taxon>
        <taxon>Bacteroidales</taxon>
        <taxon>Candidatus Enterocola</taxon>
    </lineage>
</organism>
<dbReference type="Gene3D" id="3.90.950.10">
    <property type="match status" value="1"/>
</dbReference>
<evidence type="ECO:0000256" key="3">
    <source>
        <dbReference type="ARBA" id="ARBA00022723"/>
    </source>
</evidence>
<evidence type="ECO:0000313" key="12">
    <source>
        <dbReference type="EMBL" id="MBO8446779.1"/>
    </source>
</evidence>
<dbReference type="EMBL" id="JADIMR010000048">
    <property type="protein sequence ID" value="MBO8446779.1"/>
    <property type="molecule type" value="Genomic_DNA"/>
</dbReference>
<sequence length="194" mass="21236">MVKKIIFATANQHKIEEVQSLAGQDFALLSMAEAGIIGDIPETAGTLEGNAMQKAEYVYRRTKTACFADDTGLEIDALGGEPGVYSARYAGEEKNSKANMDLVLAKLEGVSNRKARFRTVIAYIDDDGGKHLFEGIVNGEISLAGHGQEGFGYDPIFIPEGCDKSFAQMKLSEKNLHSHRARALKKFTEFLNTR</sequence>
<evidence type="ECO:0000256" key="1">
    <source>
        <dbReference type="ARBA" id="ARBA00008023"/>
    </source>
</evidence>
<evidence type="ECO:0000256" key="10">
    <source>
        <dbReference type="HAMAP-Rule" id="MF_01405"/>
    </source>
</evidence>
<comment type="subunit">
    <text evidence="2 10">Homodimer.</text>
</comment>
<keyword evidence="7 10" id="KW-0546">Nucleotide metabolism</keyword>
<comment type="catalytic activity">
    <reaction evidence="9 10">
        <text>XTP + H2O = XMP + diphosphate + H(+)</text>
        <dbReference type="Rhea" id="RHEA:28610"/>
        <dbReference type="ChEBI" id="CHEBI:15377"/>
        <dbReference type="ChEBI" id="CHEBI:15378"/>
        <dbReference type="ChEBI" id="CHEBI:33019"/>
        <dbReference type="ChEBI" id="CHEBI:57464"/>
        <dbReference type="ChEBI" id="CHEBI:61314"/>
        <dbReference type="EC" id="3.6.1.66"/>
    </reaction>
</comment>
<dbReference type="SUPFAM" id="SSF52972">
    <property type="entry name" value="ITPase-like"/>
    <property type="match status" value="1"/>
</dbReference>
<dbReference type="Pfam" id="PF01725">
    <property type="entry name" value="Ham1p_like"/>
    <property type="match status" value="1"/>
</dbReference>
<feature type="binding site" evidence="10">
    <location>
        <position position="71"/>
    </location>
    <ligand>
        <name>substrate</name>
    </ligand>
</feature>
<dbReference type="GO" id="GO:0036222">
    <property type="term" value="F:XTP diphosphatase activity"/>
    <property type="evidence" value="ECO:0007669"/>
    <property type="project" value="UniProtKB-UniRule"/>
</dbReference>
<dbReference type="EC" id="3.6.1.66" evidence="10"/>
<reference evidence="12" key="1">
    <citation type="submission" date="2020-10" db="EMBL/GenBank/DDBJ databases">
        <authorList>
            <person name="Gilroy R."/>
        </authorList>
    </citation>
    <scope>NUCLEOTIDE SEQUENCE</scope>
    <source>
        <strain evidence="12">D3-1215</strain>
    </source>
</reference>
<dbReference type="NCBIfam" id="TIGR00042">
    <property type="entry name" value="RdgB/HAM1 family non-canonical purine NTP pyrophosphatase"/>
    <property type="match status" value="1"/>
</dbReference>
<comment type="function">
    <text evidence="10">Pyrophosphatase that catalyzes the hydrolysis of nucleoside triphosphates to their monophosphate derivatives, with a high preference for the non-canonical purine nucleotides XTP (xanthosine triphosphate), dITP (deoxyinosine triphosphate) and ITP. Seems to function as a house-cleaning enzyme that removes non-canonical purine nucleotides from the nucleotide pool, thus preventing their incorporation into DNA/RNA and avoiding chromosomal lesions.</text>
</comment>
<evidence type="ECO:0000313" key="13">
    <source>
        <dbReference type="Proteomes" id="UP000823637"/>
    </source>
</evidence>
<feature type="active site" description="Proton acceptor" evidence="10">
    <location>
        <position position="70"/>
    </location>
</feature>
<dbReference type="CDD" id="cd00515">
    <property type="entry name" value="HAM1"/>
    <property type="match status" value="1"/>
</dbReference>
<feature type="binding site" evidence="10">
    <location>
        <position position="174"/>
    </location>
    <ligand>
        <name>substrate</name>
    </ligand>
</feature>
<feature type="binding site" evidence="10">
    <location>
        <begin position="151"/>
        <end position="154"/>
    </location>
    <ligand>
        <name>substrate</name>
    </ligand>
</feature>
<dbReference type="FunFam" id="3.90.950.10:FF:000001">
    <property type="entry name" value="dITP/XTP pyrophosphatase"/>
    <property type="match status" value="1"/>
</dbReference>
<evidence type="ECO:0000256" key="6">
    <source>
        <dbReference type="ARBA" id="ARBA00022842"/>
    </source>
</evidence>
<feature type="binding site" evidence="10">
    <location>
        <position position="70"/>
    </location>
    <ligand>
        <name>Mg(2+)</name>
        <dbReference type="ChEBI" id="CHEBI:18420"/>
    </ligand>
</feature>
<feature type="binding site" evidence="10">
    <location>
        <begin position="179"/>
        <end position="180"/>
    </location>
    <ligand>
        <name>substrate</name>
    </ligand>
</feature>
<dbReference type="PANTHER" id="PTHR11067:SF9">
    <property type="entry name" value="INOSINE TRIPHOSPHATE PYROPHOSPHATASE"/>
    <property type="match status" value="1"/>
</dbReference>